<accession>A0A3B1BJ94</accession>
<dbReference type="GO" id="GO:0005737">
    <property type="term" value="C:cytoplasm"/>
    <property type="evidence" value="ECO:0007669"/>
    <property type="project" value="TreeGrafter"/>
</dbReference>
<dbReference type="AlphaFoldDB" id="A0A3B1BJ94"/>
<gene>
    <name evidence="3" type="ORF">MNBD_NITROSPINAE04-1643</name>
</gene>
<dbReference type="PANTHER" id="PTHR11703">
    <property type="entry name" value="DEOXYHYPUSINE SYNTHASE"/>
    <property type="match status" value="1"/>
</dbReference>
<dbReference type="InterPro" id="IPR036982">
    <property type="entry name" value="Deoxyhypusine_synthase_sf"/>
</dbReference>
<dbReference type="Gene3D" id="3.40.910.10">
    <property type="entry name" value="Deoxyhypusine synthase"/>
    <property type="match status" value="1"/>
</dbReference>
<keyword evidence="2 3" id="KW-0808">Transferase</keyword>
<dbReference type="GO" id="GO:0034038">
    <property type="term" value="F:deoxyhypusine synthase activity"/>
    <property type="evidence" value="ECO:0007669"/>
    <property type="project" value="UniProtKB-EC"/>
</dbReference>
<reference evidence="3" key="1">
    <citation type="submission" date="2018-06" db="EMBL/GenBank/DDBJ databases">
        <authorList>
            <person name="Zhirakovskaya E."/>
        </authorList>
    </citation>
    <scope>NUCLEOTIDE SEQUENCE</scope>
</reference>
<dbReference type="NCBIfam" id="NF001980">
    <property type="entry name" value="PRK00770.1"/>
    <property type="match status" value="1"/>
</dbReference>
<dbReference type="InterPro" id="IPR002773">
    <property type="entry name" value="Deoxyhypusine_synthase"/>
</dbReference>
<name>A0A3B1BJ94_9ZZZZ</name>
<dbReference type="PANTHER" id="PTHR11703:SF2">
    <property type="entry name" value="DEOXYHYPUSINE SYNTHASE-LIKE PROTEIN"/>
    <property type="match status" value="1"/>
</dbReference>
<proteinExistence type="inferred from homology"/>
<dbReference type="SUPFAM" id="SSF52467">
    <property type="entry name" value="DHS-like NAD/FAD-binding domain"/>
    <property type="match status" value="1"/>
</dbReference>
<dbReference type="EMBL" id="UOGA01000123">
    <property type="protein sequence ID" value="VAX18406.1"/>
    <property type="molecule type" value="Genomic_DNA"/>
</dbReference>
<organism evidence="3">
    <name type="scientific">hydrothermal vent metagenome</name>
    <dbReference type="NCBI Taxonomy" id="652676"/>
    <lineage>
        <taxon>unclassified sequences</taxon>
        <taxon>metagenomes</taxon>
        <taxon>ecological metagenomes</taxon>
    </lineage>
</organism>
<comment type="similarity">
    <text evidence="1">Belongs to the deoxyhypusine synthase family.</text>
</comment>
<evidence type="ECO:0000256" key="1">
    <source>
        <dbReference type="ARBA" id="ARBA00009892"/>
    </source>
</evidence>
<dbReference type="Pfam" id="PF01916">
    <property type="entry name" value="DS"/>
    <property type="match status" value="1"/>
</dbReference>
<evidence type="ECO:0000313" key="3">
    <source>
        <dbReference type="EMBL" id="VAX18406.1"/>
    </source>
</evidence>
<dbReference type="EC" id="2.5.1.46" evidence="3"/>
<sequence length="410" mass="46059">MIIYNRRFGQRPKLPPDSFACVKRLYKLPFLIHCLHKSWKISGIKMKNRYKGPRIEPSKIRKGIAVDELVERYFSAYNAARLSEACRMLEKNILGEDTITGVSLSGALTPAGLGSSSIVTWIENGWIDYLVSTGANLYHDLHFGLDLPLHRSSPFVDDVKLREQKLIRIYDIIFDFDVLAKSDQYVYRVLKEPEFNKKMGTAELHYRLGKYVDATEKQTGSEGSTILAAAYRNAVPCFCPSPGDSTIGLNIAALSFNHTFPEIDITRDVNESTAIAYEAKTKGKSAVLIFGGGSPKNFLLQTIPQLDEILEIHVTGHDYFIQITDARPDTGGLSGATPHEAVSWGKVDPDGVPDTVVCYTDCSIAIPLITSYLLNRREPLAPKRLYDRKDELYEKLAKRYHDKHDTLDHS</sequence>
<protein>
    <submittedName>
        <fullName evidence="3">Deoxyhypusine synthase</fullName>
        <ecNumber evidence="3">2.5.1.46</ecNumber>
    </submittedName>
</protein>
<dbReference type="InterPro" id="IPR029035">
    <property type="entry name" value="DHS-like_NAD/FAD-binding_dom"/>
</dbReference>
<evidence type="ECO:0000256" key="2">
    <source>
        <dbReference type="ARBA" id="ARBA00022679"/>
    </source>
</evidence>